<keyword evidence="5 7" id="KW-0234">DNA repair</keyword>
<feature type="domain" description="DNA replication/recombination mediator RecO N-terminal" evidence="8">
    <location>
        <begin position="1"/>
        <end position="75"/>
    </location>
</feature>
<gene>
    <name evidence="7" type="primary">recO</name>
    <name evidence="9" type="ORF">A0O21_09875</name>
</gene>
<dbReference type="InterPro" id="IPR037278">
    <property type="entry name" value="ARFGAP/RecO"/>
</dbReference>
<keyword evidence="10" id="KW-1185">Reference proteome</keyword>
<dbReference type="InterPro" id="IPR012340">
    <property type="entry name" value="NA-bd_OB-fold"/>
</dbReference>
<dbReference type="InterPro" id="IPR042242">
    <property type="entry name" value="RecO_C"/>
</dbReference>
<keyword evidence="3 7" id="KW-0227">DNA damage</keyword>
<proteinExistence type="inferred from homology"/>
<reference evidence="10" key="2">
    <citation type="submission" date="2016-03" db="EMBL/GenBank/DDBJ databases">
        <title>Streptococcus antelopensis sp. nov., isolated from the feces of the Tibetan antelope (Pantholops hodgsonii) in Hoh Xil National Nature Reserve, Qinghai, China.</title>
        <authorList>
            <person name="Bai X."/>
        </authorList>
    </citation>
    <scope>NUCLEOTIDE SEQUENCE [LARGE SCALE GENOMIC DNA]</scope>
    <source>
        <strain evidence="10">TA 26</strain>
    </source>
</reference>
<dbReference type="EMBL" id="CP014699">
    <property type="protein sequence ID" value="AND80263.1"/>
    <property type="molecule type" value="Genomic_DNA"/>
</dbReference>
<keyword evidence="4 7" id="KW-0233">DNA recombination</keyword>
<dbReference type="Pfam" id="PF11967">
    <property type="entry name" value="RecO_N"/>
    <property type="match status" value="1"/>
</dbReference>
<evidence type="ECO:0000313" key="10">
    <source>
        <dbReference type="Proteomes" id="UP000077317"/>
    </source>
</evidence>
<dbReference type="PANTHER" id="PTHR33991:SF1">
    <property type="entry name" value="DNA REPAIR PROTEIN RECO"/>
    <property type="match status" value="1"/>
</dbReference>
<dbReference type="OrthoDB" id="9797083at2"/>
<protein>
    <recommendedName>
        <fullName evidence="2 7">DNA repair protein RecO</fullName>
    </recommendedName>
    <alternativeName>
        <fullName evidence="6 7">Recombination protein O</fullName>
    </alternativeName>
</protein>
<dbReference type="Gene3D" id="2.40.50.140">
    <property type="entry name" value="Nucleic acid-binding proteins"/>
    <property type="match status" value="1"/>
</dbReference>
<evidence type="ECO:0000256" key="3">
    <source>
        <dbReference type="ARBA" id="ARBA00022763"/>
    </source>
</evidence>
<evidence type="ECO:0000259" key="8">
    <source>
        <dbReference type="Pfam" id="PF11967"/>
    </source>
</evidence>
<dbReference type="STRING" id="1811193.A0O21_09875"/>
<dbReference type="AlphaFoldDB" id="A0A172Q9S4"/>
<dbReference type="NCBIfam" id="TIGR00613">
    <property type="entry name" value="reco"/>
    <property type="match status" value="1"/>
</dbReference>
<dbReference type="SUPFAM" id="SSF50249">
    <property type="entry name" value="Nucleic acid-binding proteins"/>
    <property type="match status" value="1"/>
</dbReference>
<dbReference type="PANTHER" id="PTHR33991">
    <property type="entry name" value="DNA REPAIR PROTEIN RECO"/>
    <property type="match status" value="1"/>
</dbReference>
<dbReference type="HAMAP" id="MF_00201">
    <property type="entry name" value="RecO"/>
    <property type="match status" value="1"/>
</dbReference>
<dbReference type="InterPro" id="IPR003717">
    <property type="entry name" value="RecO"/>
</dbReference>
<organism evidence="9 10">
    <name type="scientific">Streptococcus pantholopis</name>
    <dbReference type="NCBI Taxonomy" id="1811193"/>
    <lineage>
        <taxon>Bacteria</taxon>
        <taxon>Bacillati</taxon>
        <taxon>Bacillota</taxon>
        <taxon>Bacilli</taxon>
        <taxon>Lactobacillales</taxon>
        <taxon>Streptococcaceae</taxon>
        <taxon>Streptococcus</taxon>
    </lineage>
</organism>
<dbReference type="Gene3D" id="1.20.1440.120">
    <property type="entry name" value="Recombination protein O, C-terminal domain"/>
    <property type="match status" value="1"/>
</dbReference>
<dbReference type="Pfam" id="PF02565">
    <property type="entry name" value="RecO_C"/>
    <property type="match status" value="1"/>
</dbReference>
<name>A0A172Q9S4_9STRE</name>
<evidence type="ECO:0000256" key="7">
    <source>
        <dbReference type="HAMAP-Rule" id="MF_00201"/>
    </source>
</evidence>
<evidence type="ECO:0000313" key="9">
    <source>
        <dbReference type="EMBL" id="AND80263.1"/>
    </source>
</evidence>
<sequence length="255" mass="29776">MQTKETKGLVLYNRNYREDDKLVKIFTETDGKRMFFVRHAGRSKLNSVIQPLTVADFIIKINNNGLSYIEDYKEVRLYKAIHDDLFILSYASYLSALADAAIADNTADPQLFAFLKKTLELMDNGLDYEILTHIFEVQILDRFGVGLNFHECAVCHRVGLPFDFSYKFSGLLCPEHYHEDIHRKHLDPNVPYLLDRFQNVSFEELQSISVKPEMKQKIRLFLDDIYDNYVGIHLKSKKFIDDLDKWGGLMKDSFQ</sequence>
<reference evidence="9 10" key="1">
    <citation type="journal article" date="2016" name="Int. J. Syst. Evol. Microbiol.">
        <title>Streptococcuspantholopis sp. nov., isolated from faeces of the Tibetan antelope (Pantholops hodgsonii).</title>
        <authorList>
            <person name="Bai X."/>
            <person name="Xiong Y."/>
            <person name="Lu S."/>
            <person name="Jin D."/>
            <person name="Lai X."/>
            <person name="Yang J."/>
            <person name="Niu L."/>
            <person name="Hu S."/>
            <person name="Meng X."/>
            <person name="Pu J."/>
            <person name="Ye C."/>
            <person name="Xu J."/>
        </authorList>
    </citation>
    <scope>NUCLEOTIDE SEQUENCE [LARGE SCALE GENOMIC DNA]</scope>
    <source>
        <strain evidence="9 10">TA 26</strain>
    </source>
</reference>
<comment type="similarity">
    <text evidence="1 7">Belongs to the RecO family.</text>
</comment>
<dbReference type="GO" id="GO:0006302">
    <property type="term" value="P:double-strand break repair"/>
    <property type="evidence" value="ECO:0007669"/>
    <property type="project" value="TreeGrafter"/>
</dbReference>
<evidence type="ECO:0000256" key="1">
    <source>
        <dbReference type="ARBA" id="ARBA00007452"/>
    </source>
</evidence>
<comment type="function">
    <text evidence="7">Involved in DNA repair and RecF pathway recombination.</text>
</comment>
<dbReference type="KEGG" id="spat:A0O21_09875"/>
<dbReference type="Proteomes" id="UP000077317">
    <property type="component" value="Chromosome"/>
</dbReference>
<evidence type="ECO:0000256" key="4">
    <source>
        <dbReference type="ARBA" id="ARBA00023172"/>
    </source>
</evidence>
<accession>A0A172Q9S4</accession>
<dbReference type="GO" id="GO:0006310">
    <property type="term" value="P:DNA recombination"/>
    <property type="evidence" value="ECO:0007669"/>
    <property type="project" value="UniProtKB-UniRule"/>
</dbReference>
<dbReference type="InterPro" id="IPR022572">
    <property type="entry name" value="DNA_rep/recomb_RecO_N"/>
</dbReference>
<dbReference type="GO" id="GO:0043590">
    <property type="term" value="C:bacterial nucleoid"/>
    <property type="evidence" value="ECO:0007669"/>
    <property type="project" value="TreeGrafter"/>
</dbReference>
<dbReference type="SUPFAM" id="SSF57863">
    <property type="entry name" value="ArfGap/RecO-like zinc finger"/>
    <property type="match status" value="1"/>
</dbReference>
<evidence type="ECO:0000256" key="2">
    <source>
        <dbReference type="ARBA" id="ARBA00021310"/>
    </source>
</evidence>
<evidence type="ECO:0000256" key="5">
    <source>
        <dbReference type="ARBA" id="ARBA00023204"/>
    </source>
</evidence>
<dbReference type="RefSeq" id="WP_067064712.1">
    <property type="nucleotide sequence ID" value="NZ_CP014699.1"/>
</dbReference>
<evidence type="ECO:0000256" key="6">
    <source>
        <dbReference type="ARBA" id="ARBA00033409"/>
    </source>
</evidence>